<evidence type="ECO:0000313" key="2">
    <source>
        <dbReference type="Proteomes" id="UP000075613"/>
    </source>
</evidence>
<accession>A0A149Q0J8</accession>
<sequence length="71" mass="7799">MLGVGVGAAWTVHSWFGLHADFNAIHLSHNFKVGGKRYEDGIRLRQGGLYGNSVPTNGMRWRLAFLIASEG</sequence>
<proteinExistence type="predicted"/>
<dbReference type="AlphaFoldDB" id="A0A149Q0J8"/>
<dbReference type="Proteomes" id="UP000075613">
    <property type="component" value="Unassembled WGS sequence"/>
</dbReference>
<gene>
    <name evidence="1" type="ORF">CI15_02705</name>
</gene>
<reference evidence="1 2" key="1">
    <citation type="journal article" date="2015" name="Int. J. Syst. Evol. Microbiol.">
        <title>Burkholderia monticola sp. nov., isolated from mountain soil.</title>
        <authorList>
            <person name="Baek I."/>
            <person name="Seo B."/>
            <person name="Lee I."/>
            <person name="Yi H."/>
            <person name="Chun J."/>
        </authorList>
    </citation>
    <scope>NUCLEOTIDE SEQUENCE [LARGE SCALE GENOMIC DNA]</scope>
    <source>
        <strain evidence="1 2">JC2948</strain>
    </source>
</reference>
<dbReference type="STRING" id="1399968.CI15_02705"/>
<evidence type="ECO:0000313" key="1">
    <source>
        <dbReference type="EMBL" id="KXU90835.1"/>
    </source>
</evidence>
<name>A0A149Q0J8_9BURK</name>
<dbReference type="EMBL" id="LRBG01000002">
    <property type="protein sequence ID" value="KXU90835.1"/>
    <property type="molecule type" value="Genomic_DNA"/>
</dbReference>
<organism evidence="1 2">
    <name type="scientific">Paraburkholderia monticola</name>
    <dbReference type="NCBI Taxonomy" id="1399968"/>
    <lineage>
        <taxon>Bacteria</taxon>
        <taxon>Pseudomonadati</taxon>
        <taxon>Pseudomonadota</taxon>
        <taxon>Betaproteobacteria</taxon>
        <taxon>Burkholderiales</taxon>
        <taxon>Burkholderiaceae</taxon>
        <taxon>Paraburkholderia</taxon>
    </lineage>
</organism>
<keyword evidence="2" id="KW-1185">Reference proteome</keyword>
<dbReference type="Gene3D" id="2.40.160.170">
    <property type="match status" value="1"/>
</dbReference>
<protein>
    <submittedName>
        <fullName evidence="1">Uncharacterized protein</fullName>
    </submittedName>
</protein>
<comment type="caution">
    <text evidence="1">The sequence shown here is derived from an EMBL/GenBank/DDBJ whole genome shotgun (WGS) entry which is preliminary data.</text>
</comment>